<dbReference type="SUPFAM" id="SSF52540">
    <property type="entry name" value="P-loop containing nucleoside triphosphate hydrolases"/>
    <property type="match status" value="1"/>
</dbReference>
<reference evidence="3 4" key="1">
    <citation type="journal article" date="2016" name="Nat. Commun.">
        <title>Thousands of microbial genomes shed light on interconnected biogeochemical processes in an aquifer system.</title>
        <authorList>
            <person name="Anantharaman K."/>
            <person name="Brown C.T."/>
            <person name="Hug L.A."/>
            <person name="Sharon I."/>
            <person name="Castelle C.J."/>
            <person name="Probst A.J."/>
            <person name="Thomas B.C."/>
            <person name="Singh A."/>
            <person name="Wilkins M.J."/>
            <person name="Karaoz U."/>
            <person name="Brodie E.L."/>
            <person name="Williams K.H."/>
            <person name="Hubbard S.S."/>
            <person name="Banfield J.F."/>
        </authorList>
    </citation>
    <scope>NUCLEOTIDE SEQUENCE [LARGE SCALE GENOMIC DNA]</scope>
</reference>
<dbReference type="EMBL" id="MFQW01000032">
    <property type="protein sequence ID" value="OGH85995.1"/>
    <property type="molecule type" value="Genomic_DNA"/>
</dbReference>
<dbReference type="Gene3D" id="3.40.50.300">
    <property type="entry name" value="P-loop containing nucleotide triphosphate hydrolases"/>
    <property type="match status" value="1"/>
</dbReference>
<evidence type="ECO:0000313" key="3">
    <source>
        <dbReference type="EMBL" id="OGH85995.1"/>
    </source>
</evidence>
<name>A0A1F6NQ64_9BACT</name>
<gene>
    <name evidence="3" type="ORF">A2493_03260</name>
</gene>
<dbReference type="InterPro" id="IPR025158">
    <property type="entry name" value="Mg_chelat-rel_C"/>
</dbReference>
<dbReference type="SMART" id="SM00382">
    <property type="entry name" value="AAA"/>
    <property type="match status" value="1"/>
</dbReference>
<dbReference type="InterPro" id="IPR000523">
    <property type="entry name" value="Mg_chelatse_chII-like_cat_dom"/>
</dbReference>
<dbReference type="InterPro" id="IPR027417">
    <property type="entry name" value="P-loop_NTPase"/>
</dbReference>
<organism evidence="3 4">
    <name type="scientific">Candidatus Magasanikbacteria bacterium RIFOXYC12_FULL_33_11</name>
    <dbReference type="NCBI Taxonomy" id="1798701"/>
    <lineage>
        <taxon>Bacteria</taxon>
        <taxon>Candidatus Magasanikiibacteriota</taxon>
    </lineage>
</organism>
<dbReference type="NCBIfam" id="TIGR00368">
    <property type="entry name" value="YifB family Mg chelatase-like AAA ATPase"/>
    <property type="match status" value="1"/>
</dbReference>
<dbReference type="Pfam" id="PF13335">
    <property type="entry name" value="Mg_chelatase_C"/>
    <property type="match status" value="1"/>
</dbReference>
<dbReference type="Proteomes" id="UP000178349">
    <property type="component" value="Unassembled WGS sequence"/>
</dbReference>
<dbReference type="InterPro" id="IPR020568">
    <property type="entry name" value="Ribosomal_Su5_D2-typ_SF"/>
</dbReference>
<comment type="similarity">
    <text evidence="1">Belongs to the Mg-chelatase subunits D/I family. ComM subfamily.</text>
</comment>
<comment type="caution">
    <text evidence="3">The sequence shown here is derived from an EMBL/GenBank/DDBJ whole genome shotgun (WGS) entry which is preliminary data.</text>
</comment>
<dbReference type="InterPro" id="IPR045006">
    <property type="entry name" value="CHLI-like"/>
</dbReference>
<sequence length="507" mass="56007">MFIKINSVAILGLDCTPIEVEVDISGSWPGFQIVGLPDTAIQEAKERIRTAWKNTNLSFPNNSRIIINLAPADVRKEGTAYDLPIAIGMYISSEKLTTLNLQDSIFVGELALDGTLRHTNGILPLAIFARDKGYQNIFVPEANAKEAAIIHGINIYPVKTFREVLNHILGEAEIKKMENISLEEWFENPVNELDMAYIKGQEFAKRGLEIAASGGHNILLSGPPGSGKTLLARTLPSILPQMTTKEAIEVTKIYSVAGMLPADKPIISNRPFRTPHHSASAVSLVGGGKFPRPGEISLAHRGVLFLDEFPEFPRLVLENLRQPLEDGLVTISRAQGSVTFPASFTLVASQNPCPCGYASDPDKNCSCSPLQVERYRKKISGPLLDRIDLHVEVPRVPFEKLSGDTMAETSENIRARVEKAREIQNKRFEGSSYSSNSEMKNKDIKNFCKLNDNSIDLLRQAVTHMNLSARSYHRILKLSRTIADLAGVEDIATEHVAEALQYRAKVE</sequence>
<evidence type="ECO:0000313" key="4">
    <source>
        <dbReference type="Proteomes" id="UP000178349"/>
    </source>
</evidence>
<protein>
    <submittedName>
        <fullName evidence="3">Magnesium chelatase</fullName>
    </submittedName>
</protein>
<evidence type="ECO:0000259" key="2">
    <source>
        <dbReference type="SMART" id="SM00382"/>
    </source>
</evidence>
<evidence type="ECO:0000256" key="1">
    <source>
        <dbReference type="ARBA" id="ARBA00006354"/>
    </source>
</evidence>
<dbReference type="Gene3D" id="3.30.230.10">
    <property type="match status" value="1"/>
</dbReference>
<dbReference type="GO" id="GO:0005524">
    <property type="term" value="F:ATP binding"/>
    <property type="evidence" value="ECO:0007669"/>
    <property type="project" value="InterPro"/>
</dbReference>
<dbReference type="PANTHER" id="PTHR32039:SF7">
    <property type="entry name" value="COMPETENCE PROTEIN COMM"/>
    <property type="match status" value="1"/>
</dbReference>
<feature type="domain" description="AAA+ ATPase" evidence="2">
    <location>
        <begin position="214"/>
        <end position="397"/>
    </location>
</feature>
<dbReference type="Pfam" id="PF01078">
    <property type="entry name" value="Mg_chelatase"/>
    <property type="match status" value="1"/>
</dbReference>
<dbReference type="InterPro" id="IPR004482">
    <property type="entry name" value="Mg_chelat-rel"/>
</dbReference>
<dbReference type="Pfam" id="PF13541">
    <property type="entry name" value="ChlI"/>
    <property type="match status" value="1"/>
</dbReference>
<dbReference type="SUPFAM" id="SSF54211">
    <property type="entry name" value="Ribosomal protein S5 domain 2-like"/>
    <property type="match status" value="1"/>
</dbReference>
<dbReference type="AlphaFoldDB" id="A0A1F6NQ64"/>
<dbReference type="PANTHER" id="PTHR32039">
    <property type="entry name" value="MAGNESIUM-CHELATASE SUBUNIT CHLI"/>
    <property type="match status" value="1"/>
</dbReference>
<accession>A0A1F6NQ64</accession>
<dbReference type="InterPro" id="IPR014721">
    <property type="entry name" value="Ribsml_uS5_D2-typ_fold_subgr"/>
</dbReference>
<dbReference type="InterPro" id="IPR003593">
    <property type="entry name" value="AAA+_ATPase"/>
</dbReference>
<proteinExistence type="inferred from homology"/>